<keyword evidence="1" id="KW-0732">Signal</keyword>
<accession>A0AAE3NU20</accession>
<reference evidence="2" key="1">
    <citation type="submission" date="2023-03" db="EMBL/GenBank/DDBJ databases">
        <title>Multiphase analysis and comparison of six strains from genera Psychromarinibacter, Lutimaribacter, and Maritimibacter, including a novel species: Psychromarinibacter sediminicola sp. nov.</title>
        <authorList>
            <person name="Wang Y.-H."/>
            <person name="Ye M.-Q."/>
            <person name="Du Z.-J."/>
        </authorList>
    </citation>
    <scope>NUCLEOTIDE SEQUENCE</scope>
    <source>
        <strain evidence="2">C21-152</strain>
    </source>
</reference>
<dbReference type="AlphaFoldDB" id="A0AAE3NU20"/>
<dbReference type="RefSeq" id="WP_275568190.1">
    <property type="nucleotide sequence ID" value="NZ_JARGYC010000040.1"/>
</dbReference>
<name>A0AAE3NU20_9RHOB</name>
<evidence type="ECO:0000256" key="1">
    <source>
        <dbReference type="SAM" id="SignalP"/>
    </source>
</evidence>
<proteinExistence type="predicted"/>
<protein>
    <recommendedName>
        <fullName evidence="4">Lipoprotein</fullName>
    </recommendedName>
</protein>
<dbReference type="PROSITE" id="PS51257">
    <property type="entry name" value="PROKAR_LIPOPROTEIN"/>
    <property type="match status" value="1"/>
</dbReference>
<keyword evidence="3" id="KW-1185">Reference proteome</keyword>
<evidence type="ECO:0000313" key="2">
    <source>
        <dbReference type="EMBL" id="MDF0602052.1"/>
    </source>
</evidence>
<comment type="caution">
    <text evidence="2">The sequence shown here is derived from an EMBL/GenBank/DDBJ whole genome shotgun (WGS) entry which is preliminary data.</text>
</comment>
<feature type="chain" id="PRO_5042138155" description="Lipoprotein" evidence="1">
    <location>
        <begin position="21"/>
        <end position="203"/>
    </location>
</feature>
<organism evidence="2 3">
    <name type="scientific">Psychromarinibacter sediminicola</name>
    <dbReference type="NCBI Taxonomy" id="3033385"/>
    <lineage>
        <taxon>Bacteria</taxon>
        <taxon>Pseudomonadati</taxon>
        <taxon>Pseudomonadota</taxon>
        <taxon>Alphaproteobacteria</taxon>
        <taxon>Rhodobacterales</taxon>
        <taxon>Paracoccaceae</taxon>
        <taxon>Psychromarinibacter</taxon>
    </lineage>
</organism>
<sequence>MTVRSAVLSLLAALALAACGGPPPASGPDVTSSSQREVVATSGAEEQTKIAELTAAIAALGPDVDPDEAARVARIAVEYPLFTLAPRYGAVDPPLVHNMKVNMGYKPRGLCKDWADDLEARLREEGLQTLSLHRAIANHDNIRIEHSTVIVSALGATMEEGIVLDPWREGRGVLFWSPVAADEKYDWWPRREVFDYKRARGRL</sequence>
<feature type="signal peptide" evidence="1">
    <location>
        <begin position="1"/>
        <end position="20"/>
    </location>
</feature>
<gene>
    <name evidence="2" type="ORF">P1J78_15020</name>
</gene>
<dbReference type="EMBL" id="JARGYC010000040">
    <property type="protein sequence ID" value="MDF0602052.1"/>
    <property type="molecule type" value="Genomic_DNA"/>
</dbReference>
<evidence type="ECO:0008006" key="4">
    <source>
        <dbReference type="Google" id="ProtNLM"/>
    </source>
</evidence>
<dbReference type="Proteomes" id="UP001220964">
    <property type="component" value="Unassembled WGS sequence"/>
</dbReference>
<evidence type="ECO:0000313" key="3">
    <source>
        <dbReference type="Proteomes" id="UP001220964"/>
    </source>
</evidence>